<protein>
    <submittedName>
        <fullName evidence="2">Myxococcales-restricted protein, TIGR02265 family</fullName>
    </submittedName>
</protein>
<reference evidence="1 4" key="2">
    <citation type="submission" date="2019-07" db="EMBL/GenBank/DDBJ databases">
        <title>Whole genome shotgun sequence of Myxococcus fulvus NBRC 100333.</title>
        <authorList>
            <person name="Hosoyama A."/>
            <person name="Uohara A."/>
            <person name="Ohji S."/>
            <person name="Ichikawa N."/>
        </authorList>
    </citation>
    <scope>NUCLEOTIDE SEQUENCE [LARGE SCALE GENOMIC DNA]</scope>
    <source>
        <strain evidence="1 4">NBRC 100333</strain>
    </source>
</reference>
<evidence type="ECO:0000313" key="2">
    <source>
        <dbReference type="EMBL" id="SES78788.1"/>
    </source>
</evidence>
<dbReference type="EMBL" id="BJXR01000025">
    <property type="protein sequence ID" value="GEN07821.1"/>
    <property type="molecule type" value="Genomic_DNA"/>
</dbReference>
<name>A0A511T0Z6_MYXFU</name>
<dbReference type="AlphaFoldDB" id="A0A511T0Z6"/>
<sequence>METPEPKLVQGGTVHGLFQIALKDRLSAAGWEALREAGLDLSKPLLPTYPLSQWLRWQRIVLADVWPDLPEDEAWRQLGHTVMQGLLGTVLGRMLGVGVRALGPQFVLFQLNRGFRGADNYVTTQVKASAPGRVELWLSDINERPTYYVGVLESVLTLSGARMPRVAILRREGPSCTYLLEWEP</sequence>
<organism evidence="1 4">
    <name type="scientific">Myxococcus fulvus</name>
    <dbReference type="NCBI Taxonomy" id="33"/>
    <lineage>
        <taxon>Bacteria</taxon>
        <taxon>Pseudomonadati</taxon>
        <taxon>Myxococcota</taxon>
        <taxon>Myxococcia</taxon>
        <taxon>Myxococcales</taxon>
        <taxon>Cystobacterineae</taxon>
        <taxon>Myxococcaceae</taxon>
        <taxon>Myxococcus</taxon>
    </lineage>
</organism>
<dbReference type="NCBIfam" id="TIGR02265">
    <property type="entry name" value="Mxa_TIGR02265"/>
    <property type="match status" value="1"/>
</dbReference>
<dbReference type="OrthoDB" id="5382035at2"/>
<keyword evidence="3" id="KW-1185">Reference proteome</keyword>
<gene>
    <name evidence="1" type="ORF">MFU01_28580</name>
    <name evidence="2" type="ORF">SAMN05443572_101154</name>
</gene>
<dbReference type="Proteomes" id="UP000183760">
    <property type="component" value="Unassembled WGS sequence"/>
</dbReference>
<comment type="caution">
    <text evidence="1">The sequence shown here is derived from an EMBL/GenBank/DDBJ whole genome shotgun (WGS) entry which is preliminary data.</text>
</comment>
<evidence type="ECO:0000313" key="3">
    <source>
        <dbReference type="Proteomes" id="UP000183760"/>
    </source>
</evidence>
<proteinExistence type="predicted"/>
<dbReference type="InterPro" id="IPR011751">
    <property type="entry name" value="Mxa_paralog_2265"/>
</dbReference>
<accession>A0A511T0Z6</accession>
<dbReference type="RefSeq" id="WP_074948353.1">
    <property type="nucleotide sequence ID" value="NZ_BJXR01000025.1"/>
</dbReference>
<dbReference type="EMBL" id="FOIB01000001">
    <property type="protein sequence ID" value="SES78788.1"/>
    <property type="molecule type" value="Genomic_DNA"/>
</dbReference>
<dbReference type="Proteomes" id="UP000321514">
    <property type="component" value="Unassembled WGS sequence"/>
</dbReference>
<evidence type="ECO:0000313" key="4">
    <source>
        <dbReference type="Proteomes" id="UP000321514"/>
    </source>
</evidence>
<dbReference type="Pfam" id="PF09536">
    <property type="entry name" value="DUF2378"/>
    <property type="match status" value="1"/>
</dbReference>
<reference evidence="2 3" key="1">
    <citation type="submission" date="2016-10" db="EMBL/GenBank/DDBJ databases">
        <authorList>
            <person name="Varghese N."/>
            <person name="Submissions S."/>
        </authorList>
    </citation>
    <scope>NUCLEOTIDE SEQUENCE [LARGE SCALE GENOMIC DNA]</scope>
    <source>
        <strain evidence="2 3">DSM 16525</strain>
    </source>
</reference>
<evidence type="ECO:0000313" key="1">
    <source>
        <dbReference type="EMBL" id="GEN07821.1"/>
    </source>
</evidence>